<dbReference type="SUPFAM" id="SSF55239">
    <property type="entry name" value="RuBisCO, small subunit"/>
    <property type="match status" value="1"/>
</dbReference>
<dbReference type="InterPro" id="IPR024681">
    <property type="entry name" value="RuBisCO_ssu"/>
</dbReference>
<dbReference type="PANTHER" id="PTHR31262">
    <property type="entry name" value="RIBULOSE BISPHOSPHATE CARBOXYLASE SMALL CHAIN 1, CHLOROPLASTIC"/>
    <property type="match status" value="1"/>
</dbReference>
<evidence type="ECO:0000313" key="6">
    <source>
        <dbReference type="Proteomes" id="UP000502699"/>
    </source>
</evidence>
<dbReference type="InterPro" id="IPR036385">
    <property type="entry name" value="RuBisCO_ssu_sf"/>
</dbReference>
<dbReference type="AlphaFoldDB" id="A0A6G7VGH1"/>
<dbReference type="Proteomes" id="UP000502699">
    <property type="component" value="Chromosome"/>
</dbReference>
<reference evidence="6" key="1">
    <citation type="submission" date="2020-01" db="EMBL/GenBank/DDBJ databases">
        <title>Caldichromatium gen. nov., sp. nov., a thermophilic purple sulfur bacterium member of the family Chromatiaceae isolated from Nakabusa hot spring, Japan.</title>
        <authorList>
            <person name="Saini M.K."/>
            <person name="Hanada S."/>
            <person name="Tank M."/>
        </authorList>
    </citation>
    <scope>NUCLEOTIDE SEQUENCE [LARGE SCALE GENOMIC DNA]</scope>
    <source>
        <strain evidence="6">No.7</strain>
    </source>
</reference>
<dbReference type="GO" id="GO:0016984">
    <property type="term" value="F:ribulose-bisphosphate carboxylase activity"/>
    <property type="evidence" value="ECO:0007669"/>
    <property type="project" value="UniProtKB-UniRule"/>
</dbReference>
<comment type="similarity">
    <text evidence="3">Belongs to the RuBisCO small chain family.</text>
</comment>
<dbReference type="EMBL" id="CP048029">
    <property type="protein sequence ID" value="QIK38976.1"/>
    <property type="molecule type" value="Genomic_DNA"/>
</dbReference>
<keyword evidence="6" id="KW-1185">Reference proteome</keyword>
<dbReference type="SMART" id="SM00961">
    <property type="entry name" value="RuBisCO_small"/>
    <property type="match status" value="1"/>
</dbReference>
<dbReference type="CDD" id="cd03527">
    <property type="entry name" value="RuBisCO_small"/>
    <property type="match status" value="1"/>
</dbReference>
<dbReference type="Gene3D" id="3.30.190.10">
    <property type="entry name" value="Ribulose bisphosphate carboxylase, small subunit"/>
    <property type="match status" value="1"/>
</dbReference>
<dbReference type="KEGG" id="cjap:GWK36_14330"/>
<evidence type="ECO:0000256" key="2">
    <source>
        <dbReference type="ARBA" id="ARBA00023300"/>
    </source>
</evidence>
<keyword evidence="1 3" id="KW-0113">Calvin cycle</keyword>
<dbReference type="HAMAP" id="MF_00859">
    <property type="entry name" value="RuBisCO_S_bact"/>
    <property type="match status" value="1"/>
</dbReference>
<name>A0A6G7VGH1_9GAMM</name>
<comment type="function">
    <text evidence="3">RuBisCO catalyzes two reactions: the carboxylation of D-ribulose 1,5-bisphosphate, the primary event in carbon dioxide fixation, as well as the oxidative fragmentation of the pentose substrate. Both reactions occur simultaneously and in competition at the same active site. Although the small subunit is not catalytic it is essential for maximal activity.</text>
</comment>
<comment type="subunit">
    <text evidence="3">Heterohexadecamer of 8 large and 8 small subunits.</text>
</comment>
<evidence type="ECO:0000259" key="4">
    <source>
        <dbReference type="SMART" id="SM00961"/>
    </source>
</evidence>
<protein>
    <recommendedName>
        <fullName evidence="3">Ribulose bisphosphate carboxylase small subunit</fullName>
        <shortName evidence="3">RuBisCO small subunit</shortName>
    </recommendedName>
</protein>
<accession>A0A6G7VGH1</accession>
<evidence type="ECO:0000313" key="5">
    <source>
        <dbReference type="EMBL" id="QIK38976.1"/>
    </source>
</evidence>
<feature type="domain" description="Ribulose bisphosphate carboxylase small subunit" evidence="4">
    <location>
        <begin position="15"/>
        <end position="112"/>
    </location>
</feature>
<dbReference type="Pfam" id="PF00101">
    <property type="entry name" value="RuBisCO_small"/>
    <property type="match status" value="1"/>
</dbReference>
<dbReference type="GO" id="GO:0019253">
    <property type="term" value="P:reductive pentose-phosphate cycle"/>
    <property type="evidence" value="ECO:0007669"/>
    <property type="project" value="UniProtKB-UniRule"/>
</dbReference>
<comment type="miscellaneous">
    <text evidence="3">The basic functional RuBisCO is composed of a large chain homodimer in a 'head-to-tail' conformation. In form I RuBisCO this homodimer is arranged in a barrel-like tetramer with the small subunits forming a tetrameric 'cap' on each end of the 'barrel'.</text>
</comment>
<sequence>MSSLNSLGDHATIARYETFSYLPPLTREEILQQILYIIDNGWNLSLEHEHPSKGFEYYWPMWKLPFFGEQDPNVIMAEIEACRRAYPDHHVRVVGYDTYAQTKGHSFIVHRAR</sequence>
<evidence type="ECO:0000256" key="1">
    <source>
        <dbReference type="ARBA" id="ARBA00022567"/>
    </source>
</evidence>
<evidence type="ECO:0000256" key="3">
    <source>
        <dbReference type="HAMAP-Rule" id="MF_00859"/>
    </source>
</evidence>
<gene>
    <name evidence="3" type="primary">cbbS</name>
    <name evidence="5" type="ORF">GWK36_14330</name>
</gene>
<dbReference type="InterPro" id="IPR000894">
    <property type="entry name" value="RuBisCO_ssu_dom"/>
</dbReference>
<dbReference type="RefSeq" id="WP_166272165.1">
    <property type="nucleotide sequence ID" value="NZ_CP048029.1"/>
</dbReference>
<keyword evidence="2 3" id="KW-0120">Carbon dioxide fixation</keyword>
<proteinExistence type="inferred from homology"/>
<organism evidence="5 6">
    <name type="scientific">Caldichromatium japonicum</name>
    <dbReference type="NCBI Taxonomy" id="2699430"/>
    <lineage>
        <taxon>Bacteria</taxon>
        <taxon>Pseudomonadati</taxon>
        <taxon>Pseudomonadota</taxon>
        <taxon>Gammaproteobacteria</taxon>
        <taxon>Chromatiales</taxon>
        <taxon>Chromatiaceae</taxon>
        <taxon>Caldichromatium</taxon>
    </lineage>
</organism>